<keyword evidence="1" id="KW-1133">Transmembrane helix</keyword>
<dbReference type="EMBL" id="CM018036">
    <property type="protein sequence ID" value="KAA8541275.1"/>
    <property type="molecule type" value="Genomic_DNA"/>
</dbReference>
<feature type="transmembrane region" description="Helical" evidence="1">
    <location>
        <begin position="464"/>
        <end position="483"/>
    </location>
</feature>
<evidence type="ECO:0000313" key="2">
    <source>
        <dbReference type="EMBL" id="KAA8541275.1"/>
    </source>
</evidence>
<dbReference type="PANTHER" id="PTHR24177:SF292">
    <property type="entry name" value="ANKYRIN REPEAT FAMILY PROTEIN-RELATED"/>
    <property type="match status" value="1"/>
</dbReference>
<organism evidence="2 3">
    <name type="scientific">Nyssa sinensis</name>
    <dbReference type="NCBI Taxonomy" id="561372"/>
    <lineage>
        <taxon>Eukaryota</taxon>
        <taxon>Viridiplantae</taxon>
        <taxon>Streptophyta</taxon>
        <taxon>Embryophyta</taxon>
        <taxon>Tracheophyta</taxon>
        <taxon>Spermatophyta</taxon>
        <taxon>Magnoliopsida</taxon>
        <taxon>eudicotyledons</taxon>
        <taxon>Gunneridae</taxon>
        <taxon>Pentapetalae</taxon>
        <taxon>asterids</taxon>
        <taxon>Cornales</taxon>
        <taxon>Nyssaceae</taxon>
        <taxon>Nyssa</taxon>
    </lineage>
</organism>
<sequence>MAEVQSKDVHMKENVQMMPSSFLTYPPADKLSNPMADVHVQSKDVHLKAEVQMVPSSFLTYRKLYLSQCIPLHRAALKGDWKAAENMIKADHTLVKAHLTQGKETALHIAAAAEHVFFVAKLVEKMNENDLELQNKMGNTALCFAAATGNVQIAQLMVKKNYRLPLIRNPKAKTPLYMAALLGHSDMVDYLFPLSQFESWTPEDQIELLNTCISSGLCGVALKIVERYTALAMAQDSNGETALHVLARKPSLFSGRNENRLWRRIINSLVPCTKVKHNEKLIQTEALELLKCLWYHVIQQEDLEISDITGNISPLLFTAAELGNEVFLIELLRSYPDFVLQVNFDKQSIFHIAVLHRHEPIFNLIYEIGTLKELMSTYRDNDDNNMLHLAAKLAPPNQLNAISGAALQMQRQLVWYKEVEKIVQPSYRDMKNKNGQTPHDLFMMEHKELMKEGEKWMKGTAKSCMIVTTLIAIVVFISAFVIPENDFLQSLPVCLTIGVTLLFLSIASMMIDLHLADHLGNKFRPSLFRRTQVKSISETVRRSDNLRANGEMVSSQNAALSIVKKHPQLALARDPPMNGETLLDVLARKPSAFPGGNQ</sequence>
<dbReference type="Gene3D" id="1.25.40.20">
    <property type="entry name" value="Ankyrin repeat-containing domain"/>
    <property type="match status" value="2"/>
</dbReference>
<protein>
    <submittedName>
        <fullName evidence="2">Uncharacterized protein</fullName>
    </submittedName>
</protein>
<dbReference type="GO" id="GO:0016020">
    <property type="term" value="C:membrane"/>
    <property type="evidence" value="ECO:0007669"/>
    <property type="project" value="TreeGrafter"/>
</dbReference>
<evidence type="ECO:0000256" key="1">
    <source>
        <dbReference type="SAM" id="Phobius"/>
    </source>
</evidence>
<dbReference type="PANTHER" id="PTHR24177">
    <property type="entry name" value="CASKIN"/>
    <property type="match status" value="1"/>
</dbReference>
<gene>
    <name evidence="2" type="ORF">F0562_025238</name>
</gene>
<keyword evidence="3" id="KW-1185">Reference proteome</keyword>
<name>A0A5J5BDP8_9ASTE</name>
<reference evidence="2 3" key="1">
    <citation type="submission" date="2019-09" db="EMBL/GenBank/DDBJ databases">
        <title>A chromosome-level genome assembly of the Chinese tupelo Nyssa sinensis.</title>
        <authorList>
            <person name="Yang X."/>
            <person name="Kang M."/>
            <person name="Yang Y."/>
            <person name="Xiong H."/>
            <person name="Wang M."/>
            <person name="Zhang Z."/>
            <person name="Wang Z."/>
            <person name="Wu H."/>
            <person name="Ma T."/>
            <person name="Liu J."/>
            <person name="Xi Z."/>
        </authorList>
    </citation>
    <scope>NUCLEOTIDE SEQUENCE [LARGE SCALE GENOMIC DNA]</scope>
    <source>
        <strain evidence="2">J267</strain>
        <tissue evidence="2">Leaf</tissue>
    </source>
</reference>
<dbReference type="SUPFAM" id="SSF48403">
    <property type="entry name" value="Ankyrin repeat"/>
    <property type="match status" value="1"/>
</dbReference>
<dbReference type="Pfam" id="PF12796">
    <property type="entry name" value="Ank_2"/>
    <property type="match status" value="1"/>
</dbReference>
<proteinExistence type="predicted"/>
<accession>A0A5J5BDP8</accession>
<dbReference type="AlphaFoldDB" id="A0A5J5BDP8"/>
<keyword evidence="1" id="KW-0812">Transmembrane</keyword>
<dbReference type="InterPro" id="IPR002110">
    <property type="entry name" value="Ankyrin_rpt"/>
</dbReference>
<feature type="transmembrane region" description="Helical" evidence="1">
    <location>
        <begin position="495"/>
        <end position="515"/>
    </location>
</feature>
<dbReference type="SMART" id="SM00248">
    <property type="entry name" value="ANK"/>
    <property type="match status" value="6"/>
</dbReference>
<dbReference type="OrthoDB" id="1921232at2759"/>
<dbReference type="InterPro" id="IPR036770">
    <property type="entry name" value="Ankyrin_rpt-contain_sf"/>
</dbReference>
<evidence type="ECO:0000313" key="3">
    <source>
        <dbReference type="Proteomes" id="UP000325577"/>
    </source>
</evidence>
<keyword evidence="1" id="KW-0472">Membrane</keyword>
<dbReference type="Proteomes" id="UP000325577">
    <property type="component" value="Linkage Group LG13"/>
</dbReference>